<evidence type="ECO:0000256" key="2">
    <source>
        <dbReference type="SAM" id="Phobius"/>
    </source>
</evidence>
<feature type="compositionally biased region" description="Polar residues" evidence="1">
    <location>
        <begin position="307"/>
        <end position="320"/>
    </location>
</feature>
<dbReference type="SUPFAM" id="SSF48371">
    <property type="entry name" value="ARM repeat"/>
    <property type="match status" value="1"/>
</dbReference>
<feature type="transmembrane region" description="Helical" evidence="2">
    <location>
        <begin position="1500"/>
        <end position="1518"/>
    </location>
</feature>
<dbReference type="InterPro" id="IPR016024">
    <property type="entry name" value="ARM-type_fold"/>
</dbReference>
<protein>
    <recommendedName>
        <fullName evidence="5">Gram-positive cocci surface proteins LPxTG domain-containing protein</fullName>
    </recommendedName>
</protein>
<evidence type="ECO:0008006" key="5">
    <source>
        <dbReference type="Google" id="ProtNLM"/>
    </source>
</evidence>
<dbReference type="RefSeq" id="WP_199404505.1">
    <property type="nucleotide sequence ID" value="NZ_JAOZFC020000002.1"/>
</dbReference>
<name>A0ABT6D447_9LACO</name>
<feature type="compositionally biased region" description="Low complexity" evidence="1">
    <location>
        <begin position="1421"/>
        <end position="1433"/>
    </location>
</feature>
<organism evidence="3 4">
    <name type="scientific">Weissella fermenti</name>
    <dbReference type="NCBI Taxonomy" id="2987699"/>
    <lineage>
        <taxon>Bacteria</taxon>
        <taxon>Bacillati</taxon>
        <taxon>Bacillota</taxon>
        <taxon>Bacilli</taxon>
        <taxon>Lactobacillales</taxon>
        <taxon>Lactobacillaceae</taxon>
        <taxon>Weissella</taxon>
    </lineage>
</organism>
<evidence type="ECO:0000313" key="4">
    <source>
        <dbReference type="Proteomes" id="UP001146336"/>
    </source>
</evidence>
<feature type="region of interest" description="Disordered" evidence="1">
    <location>
        <begin position="289"/>
        <end position="320"/>
    </location>
</feature>
<dbReference type="Proteomes" id="UP001146336">
    <property type="component" value="Unassembled WGS sequence"/>
</dbReference>
<keyword evidence="4" id="KW-1185">Reference proteome</keyword>
<keyword evidence="2" id="KW-0812">Transmembrane</keyword>
<keyword evidence="2" id="KW-1133">Transmembrane helix</keyword>
<feature type="compositionally biased region" description="Polar residues" evidence="1">
    <location>
        <begin position="1405"/>
        <end position="1420"/>
    </location>
</feature>
<sequence length="1528" mass="157885">MQTVLDDSKATADQIKAATKLLQDAVDDANTQRNAANSNAVSAINAANASNQADEPEVQAAVQKLQDLIDQAAGDSADALTQDIIDATKALQDVVNAAATSQEDARQAAETALGDTAPVSNEAATSAAITDLNTVLNDPAATVTAIKEAIQELLNATATDKAARSDANKQANTAIKYAQASNQAGEPEVIIALQKLKDDQAFAANDLSTALTQTILDDIQALKQAEQTALQNQTNARARAEEAMTNTSAVTNESTVQTALDILKQVLNDPSSTVAEIDNATQALADATNTAKSDRDAANQKADTAISKAQNSNQGAEQTVQDAIRALQEIQEEAANDSADALTADIQQKIAELQTAVTAAAKTQEEARNAADDAKQQTAPVTNEPAVQTALDELNEVLNNPASTADAIKQATQQLLNATEDTLENRDAAKTDAQNAITNALGSDQSAEPAIQAAIKNLQDVIKNANADSPDALTEDIKAAQKALEDAMSGADTKQQAARDAAQDLIGKTAPVSNEVATAQARNALESVLANTLATANDIEEATQTLQEALAADNEKRDSATTTGNQVIETTNAGATSNEPLVQKALAELQNVIDEAAMDTSNALTKDIQAAIDALNAANDTAKVNQATAREAADSAISQTAPVSNESAVKEAQDKLQSLLNDPTSTAKDIEQATKTLITATTTAKSLRDDANDTAETTIDGVQNDDVANEPSVQAATDRLRDVMNEAAANNENDLTVDIQRATDDLKTAITAANTSRQTAVDAAETLLQQTAPLSNESAVSQAADMLNDLLNALKDDEVSNDPTTAELEAATKDLQDALQAEGQKRTTANNAAETAIDQAKQAKVVGDLAVQDALKHLQDVMNNAANDNPEALTADIESATKALQDAVSVAESDRDEAVQDANDLIAKTTPVSNESNVAEALQNLQDALNGATTGDEIREAEAKLQDALDTANAARTTANDAADKAISDANNSQVVNDSAVQDALKHLQEVMGDAANDDPKALTADIEAAIKALQDAVTATTSDRDSAVTDANNLISKTAPVSNEPGVATALQALRDAVKTGTAAEIREATAKLQDALDAANAARNTSNDAGKQAITDANASAVANDPSVAEATQHLQDVMTNAANDDPKALTADIEAAISALQDAVTATTSDRDSAVTDANNLISKTAPVSNEPGVATALQALRDAVNTGTGAEIREATAKLQDALDAANTARNTANDAGKQAITDPNASAVATDPAVAAAMQHLQDVMTNAANDDPKALTADIEAAIKALQDAVTAATSDRDSAVTDANNLISKTAPVSNEPGVATAMQALRDAVNTGTAAEIREATAKLQDAVDATTAARNTANDAGKQAITDANASAITTDPAVIAAIRHLQDVMTNAANDNPKALTADIEAAIKALQDAVTNAKNQGSGEQPTDNTPGETEPGTPEPGATLPDPGTPVPDPGQTPETVDVMPSVPDSDAPIQLIENSQPQIVASAFGPGSVQLPYTAADGQRQNWHMVSLGIYLFSTMFLLGATKRRKNEDKN</sequence>
<keyword evidence="2" id="KW-0472">Membrane</keyword>
<comment type="caution">
    <text evidence="3">The sequence shown here is derived from an EMBL/GenBank/DDBJ whole genome shotgun (WGS) entry which is preliminary data.</text>
</comment>
<reference evidence="3" key="1">
    <citation type="submission" date="2023-03" db="EMBL/GenBank/DDBJ databases">
        <title>Comparative genomics of Weissella fermenti BK2, and weissella type species.</title>
        <authorList>
            <person name="Lee J.K."/>
            <person name="Baek J.H."/>
            <person name="Kim J.M."/>
            <person name="Choi D.G."/>
            <person name="Jeon C.O."/>
        </authorList>
    </citation>
    <scope>NUCLEOTIDE SEQUENCE</scope>
    <source>
        <strain evidence="3">BK2</strain>
    </source>
</reference>
<evidence type="ECO:0000313" key="3">
    <source>
        <dbReference type="EMBL" id="MDF9300162.1"/>
    </source>
</evidence>
<dbReference type="EMBL" id="JAOZFC020000002">
    <property type="protein sequence ID" value="MDF9300162.1"/>
    <property type="molecule type" value="Genomic_DNA"/>
</dbReference>
<feature type="region of interest" description="Disordered" evidence="1">
    <location>
        <begin position="1405"/>
        <end position="1465"/>
    </location>
</feature>
<accession>A0ABT6D447</accession>
<gene>
    <name evidence="3" type="ORF">OIT47_007750</name>
</gene>
<evidence type="ECO:0000256" key="1">
    <source>
        <dbReference type="SAM" id="MobiDB-lite"/>
    </source>
</evidence>
<proteinExistence type="predicted"/>